<gene>
    <name evidence="1" type="ORF">LMG22037_05905</name>
</gene>
<protein>
    <submittedName>
        <fullName evidence="1">Uncharacterized protein</fullName>
    </submittedName>
</protein>
<evidence type="ECO:0000313" key="2">
    <source>
        <dbReference type="Proteomes" id="UP000494249"/>
    </source>
</evidence>
<name>A0A6J5CGY8_9BURK</name>
<organism evidence="1 2">
    <name type="scientific">Paraburkholderia phenoliruptrix</name>
    <dbReference type="NCBI Taxonomy" id="252970"/>
    <lineage>
        <taxon>Bacteria</taxon>
        <taxon>Pseudomonadati</taxon>
        <taxon>Pseudomonadota</taxon>
        <taxon>Betaproteobacteria</taxon>
        <taxon>Burkholderiales</taxon>
        <taxon>Burkholderiaceae</taxon>
        <taxon>Paraburkholderia</taxon>
    </lineage>
</organism>
<dbReference type="EMBL" id="CADIKB010000049">
    <property type="protein sequence ID" value="CAB3734792.1"/>
    <property type="molecule type" value="Genomic_DNA"/>
</dbReference>
<accession>A0A6J5CGY8</accession>
<evidence type="ECO:0000313" key="1">
    <source>
        <dbReference type="EMBL" id="CAB3734792.1"/>
    </source>
</evidence>
<dbReference type="RefSeq" id="WP_175145481.1">
    <property type="nucleotide sequence ID" value="NZ_CADFGL010000047.1"/>
</dbReference>
<dbReference type="Proteomes" id="UP000494249">
    <property type="component" value="Unassembled WGS sequence"/>
</dbReference>
<dbReference type="AlphaFoldDB" id="A0A6J5CGY8"/>
<reference evidence="1 2" key="1">
    <citation type="submission" date="2020-04" db="EMBL/GenBank/DDBJ databases">
        <authorList>
            <person name="De Canck E."/>
        </authorList>
    </citation>
    <scope>NUCLEOTIDE SEQUENCE [LARGE SCALE GENOMIC DNA]</scope>
    <source>
        <strain evidence="1 2">LMG 22037</strain>
    </source>
</reference>
<sequence length="48" mass="5126">MTTLYRTILFAALACYGWYYNTSLNVDGPSSGTQAHVGLTHSSVNGGE</sequence>
<proteinExistence type="predicted"/>